<evidence type="ECO:0000256" key="5">
    <source>
        <dbReference type="SAM" id="MobiDB-lite"/>
    </source>
</evidence>
<evidence type="ECO:0000256" key="3">
    <source>
        <dbReference type="ARBA" id="ARBA00022833"/>
    </source>
</evidence>
<dbReference type="Pfam" id="PF16158">
    <property type="entry name" value="N_BRCA1_IG"/>
    <property type="match status" value="1"/>
</dbReference>
<dbReference type="CDD" id="cd02340">
    <property type="entry name" value="ZZ_NBR1_like"/>
    <property type="match status" value="2"/>
</dbReference>
<feature type="compositionally biased region" description="Low complexity" evidence="5">
    <location>
        <begin position="1064"/>
        <end position="1083"/>
    </location>
</feature>
<evidence type="ECO:0000256" key="1">
    <source>
        <dbReference type="ARBA" id="ARBA00022723"/>
    </source>
</evidence>
<dbReference type="PANTHER" id="PTHR20930:SF0">
    <property type="entry name" value="PROTEIN ILRUN"/>
    <property type="match status" value="1"/>
</dbReference>
<dbReference type="AlphaFoldDB" id="A0A8H5LT83"/>
<dbReference type="PROSITE" id="PS01357">
    <property type="entry name" value="ZF_ZZ_1"/>
    <property type="match status" value="1"/>
</dbReference>
<keyword evidence="3" id="KW-0862">Zinc</keyword>
<gene>
    <name evidence="7" type="ORF">D9758_002170</name>
</gene>
<dbReference type="InterPro" id="IPR000433">
    <property type="entry name" value="Znf_ZZ"/>
</dbReference>
<feature type="region of interest" description="Disordered" evidence="5">
    <location>
        <begin position="1035"/>
        <end position="1130"/>
    </location>
</feature>
<dbReference type="PANTHER" id="PTHR20930">
    <property type="entry name" value="OVARIAN CARCINOMA ANTIGEN CA125-RELATED"/>
    <property type="match status" value="1"/>
</dbReference>
<evidence type="ECO:0000259" key="6">
    <source>
        <dbReference type="PROSITE" id="PS50135"/>
    </source>
</evidence>
<dbReference type="PROSITE" id="PS50135">
    <property type="entry name" value="ZF_ZZ_2"/>
    <property type="match status" value="2"/>
</dbReference>
<organism evidence="7 8">
    <name type="scientific">Tetrapyrgos nigripes</name>
    <dbReference type="NCBI Taxonomy" id="182062"/>
    <lineage>
        <taxon>Eukaryota</taxon>
        <taxon>Fungi</taxon>
        <taxon>Dikarya</taxon>
        <taxon>Basidiomycota</taxon>
        <taxon>Agaricomycotina</taxon>
        <taxon>Agaricomycetes</taxon>
        <taxon>Agaricomycetidae</taxon>
        <taxon>Agaricales</taxon>
        <taxon>Marasmiineae</taxon>
        <taxon>Marasmiaceae</taxon>
        <taxon>Tetrapyrgos</taxon>
    </lineage>
</organism>
<protein>
    <recommendedName>
        <fullName evidence="6">ZZ-type domain-containing protein</fullName>
    </recommendedName>
</protein>
<dbReference type="EMBL" id="JAACJM010000015">
    <property type="protein sequence ID" value="KAF5368556.1"/>
    <property type="molecule type" value="Genomic_DNA"/>
</dbReference>
<dbReference type="Proteomes" id="UP000559256">
    <property type="component" value="Unassembled WGS sequence"/>
</dbReference>
<dbReference type="SMART" id="SM00291">
    <property type="entry name" value="ZnF_ZZ"/>
    <property type="match status" value="2"/>
</dbReference>
<dbReference type="InterPro" id="IPR032350">
    <property type="entry name" value="Nbr1_FW"/>
</dbReference>
<name>A0A8H5LT83_9AGAR</name>
<feature type="domain" description="ZZ-type" evidence="6">
    <location>
        <begin position="389"/>
        <end position="443"/>
    </location>
</feature>
<sequence>MSPALSLPMTSCTARYTQALISTVSKLYRVFPISHDFFLSKLLFSPDSSKSRILIAREVHAAEDYVTCTSHYAVGYWPNPLLKFTVLDETPHKLPNNPSAFGLPQLRTIEASTAPQPQNPFGTPIQFGTVNSSPFHPISFSHIPPPPIIFSSAHSSPQASAEPEVTRSRKLTPPPQPQSAQTTKTTYCCAPTQRKEEVKELISTFKSELDRIVAELNDMSLRQPPPVLPTTPSSSPPTPPPKPQAMADPIFPSLCQFNFCSQCGVIKQGPWYHCGKCDNKICVNCHDASTDTNCLVATGPHVWKMTFCPSCPEAPTQPVLPGGPWNPTADSSMPSSSFIAPEPTQPMASPRLPTLPSVPTVEPWNARPDVESRNVDTPATTAPSSQAVHVGVMCDVCHSVIEGVRHKCLDCPDYDLCTNCITSGSAERHNPFHEFIEIHEPGRVIVHTVLSGNGEREATQPPPHPSTISEDIQCLSTSITLRNFITHEQHPHHGFVRLTKAEDFIRRPELERPAHFATCNICTHAIFGVRYKCMHPDCPDVDLCESCEAHPIAVHPSNHPLLKLKNANTRVPVLNAREPVPVPVPARTPVQEYALQCCAPSVFENGQIRDTVEDLVYQPPSPFFFRTETGGSNSPIQPPEPARAHDMTPLAGFTRERSPSPLLSIPGALPDATESSHSSTFDTIVEAHVIATFAVYFSFPPVACTSVTSVTPHRSFRDEMHDRNTAWRFSEFQPTRRHTDFDPVFMHGPAAVHERPVSPEQPEVWRFLPKVPSRFDLGQPQPESFFRQYEPPITLPPIRSTDSPGLWPETLQEMRHLTSAPEFESSTMNHASAIGTSASHVPAESPLGVEALLNSPPPSDRELKPEDAVRSLAAILNIQPVPTEAKQTFVEDRAKAEAAFPELPNISSSTAQVSDRDVLSAEFVVDKSVPDGQEFPPGAEFMKSWCMFNAGNKAWPMETALVFVAGEDLSIGEKAKSIKVGSVPPGETVDIWTGELKAPDAPGRYVGYYRLRDENGVLFGHSIWLDIIVSETHRRSPSFDEGSSPEEYSSLSSSSIVVMPQSAPSGRTSSLPPSSPPTSHSSPAVTAAYSHSDADVLENISNPDSETSSVSMVSVPSLSEEEDEEEELYRDCRSSLHFDASMSVQTVRAPVPSTTSASREHQIDEYVVLYDEVSSSEGEN</sequence>
<evidence type="ECO:0000256" key="2">
    <source>
        <dbReference type="ARBA" id="ARBA00022771"/>
    </source>
</evidence>
<feature type="region of interest" description="Disordered" evidence="5">
    <location>
        <begin position="323"/>
        <end position="346"/>
    </location>
</feature>
<evidence type="ECO:0000256" key="4">
    <source>
        <dbReference type="PROSITE-ProRule" id="PRU00228"/>
    </source>
</evidence>
<evidence type="ECO:0000313" key="7">
    <source>
        <dbReference type="EMBL" id="KAF5368556.1"/>
    </source>
</evidence>
<feature type="region of interest" description="Disordered" evidence="5">
    <location>
        <begin position="220"/>
        <end position="245"/>
    </location>
</feature>
<feature type="domain" description="ZZ-type" evidence="6">
    <location>
        <begin position="514"/>
        <end position="569"/>
    </location>
</feature>
<feature type="compositionally biased region" description="Low complexity" evidence="5">
    <location>
        <begin position="1041"/>
        <end position="1055"/>
    </location>
</feature>
<feature type="region of interest" description="Disordered" evidence="5">
    <location>
        <begin position="149"/>
        <end position="188"/>
    </location>
</feature>
<comment type="caution">
    <text evidence="7">The sequence shown here is derived from an EMBL/GenBank/DDBJ whole genome shotgun (WGS) entry which is preliminary data.</text>
</comment>
<dbReference type="GO" id="GO:0008270">
    <property type="term" value="F:zinc ion binding"/>
    <property type="evidence" value="ECO:0007669"/>
    <property type="project" value="UniProtKB-KW"/>
</dbReference>
<proteinExistence type="predicted"/>
<dbReference type="InterPro" id="IPR043145">
    <property type="entry name" value="Znf_ZZ_sf"/>
</dbReference>
<dbReference type="CDD" id="cd14947">
    <property type="entry name" value="NBR1_like"/>
    <property type="match status" value="1"/>
</dbReference>
<dbReference type="Gene3D" id="3.30.60.90">
    <property type="match status" value="2"/>
</dbReference>
<keyword evidence="1" id="KW-0479">Metal-binding</keyword>
<dbReference type="Gene3D" id="2.60.40.10">
    <property type="entry name" value="Immunoglobulins"/>
    <property type="match status" value="1"/>
</dbReference>
<dbReference type="OrthoDB" id="661148at2759"/>
<dbReference type="SUPFAM" id="SSF57850">
    <property type="entry name" value="RING/U-box"/>
    <property type="match status" value="2"/>
</dbReference>
<feature type="compositionally biased region" description="Polar residues" evidence="5">
    <location>
        <begin position="328"/>
        <end position="338"/>
    </location>
</feature>
<dbReference type="InterPro" id="IPR013783">
    <property type="entry name" value="Ig-like_fold"/>
</dbReference>
<feature type="compositionally biased region" description="Acidic residues" evidence="5">
    <location>
        <begin position="1119"/>
        <end position="1128"/>
    </location>
</feature>
<keyword evidence="2 4" id="KW-0863">Zinc-finger</keyword>
<dbReference type="Pfam" id="PF00569">
    <property type="entry name" value="ZZ"/>
    <property type="match status" value="2"/>
</dbReference>
<accession>A0A8H5LT83</accession>
<feature type="compositionally biased region" description="Pro residues" evidence="5">
    <location>
        <begin position="223"/>
        <end position="243"/>
    </location>
</feature>
<reference evidence="7 8" key="1">
    <citation type="journal article" date="2020" name="ISME J.">
        <title>Uncovering the hidden diversity of litter-decomposition mechanisms in mushroom-forming fungi.</title>
        <authorList>
            <person name="Floudas D."/>
            <person name="Bentzer J."/>
            <person name="Ahren D."/>
            <person name="Johansson T."/>
            <person name="Persson P."/>
            <person name="Tunlid A."/>
        </authorList>
    </citation>
    <scope>NUCLEOTIDE SEQUENCE [LARGE SCALE GENOMIC DNA]</scope>
    <source>
        <strain evidence="7 8">CBS 291.85</strain>
    </source>
</reference>
<evidence type="ECO:0000313" key="8">
    <source>
        <dbReference type="Proteomes" id="UP000559256"/>
    </source>
</evidence>
<keyword evidence="8" id="KW-1185">Reference proteome</keyword>
<feature type="compositionally biased region" description="Low complexity" evidence="5">
    <location>
        <begin position="1105"/>
        <end position="1118"/>
    </location>
</feature>